<reference evidence="1 2" key="1">
    <citation type="submission" date="2017-05" db="EMBL/GenBank/DDBJ databases">
        <title>Virgibacillus sp. AK90 isolated from a saltern of Kakinada, India.</title>
        <authorList>
            <person name="Gupta V."/>
            <person name="Sidhu C."/>
            <person name="Korpole S."/>
            <person name="Pinnaka A.K."/>
        </authorList>
    </citation>
    <scope>NUCLEOTIDE SEQUENCE [LARGE SCALE GENOMIC DNA]</scope>
    <source>
        <strain evidence="1 2">AK90</strain>
    </source>
</reference>
<dbReference type="AlphaFoldDB" id="A0A3E0WT94"/>
<sequence length="81" mass="9778">MEDKLRNYLIDRAVETHIRLYYPRASSHRYGYGINGSFERLIDEIKYEHIKEIARNFPELDLEDMGEQISLRIREKTSINF</sequence>
<dbReference type="Proteomes" id="UP000256488">
    <property type="component" value="Unassembled WGS sequence"/>
</dbReference>
<accession>A0A3E0WT94</accession>
<evidence type="ECO:0000313" key="1">
    <source>
        <dbReference type="EMBL" id="RFA36200.1"/>
    </source>
</evidence>
<comment type="caution">
    <text evidence="1">The sequence shown here is derived from an EMBL/GenBank/DDBJ whole genome shotgun (WGS) entry which is preliminary data.</text>
</comment>
<evidence type="ECO:0000313" key="2">
    <source>
        <dbReference type="Proteomes" id="UP000256488"/>
    </source>
</evidence>
<name>A0A3E0WT94_9BACI</name>
<proteinExistence type="predicted"/>
<gene>
    <name evidence="1" type="ORF">CAI16_05250</name>
</gene>
<dbReference type="RefSeq" id="WP_116277552.1">
    <property type="nucleotide sequence ID" value="NZ_NFZX01000007.1"/>
</dbReference>
<protein>
    <submittedName>
        <fullName evidence="1">Uncharacterized protein</fullName>
    </submittedName>
</protein>
<organism evidence="1 2">
    <name type="scientific">Virgibacillus dokdonensis</name>
    <dbReference type="NCBI Taxonomy" id="302167"/>
    <lineage>
        <taxon>Bacteria</taxon>
        <taxon>Bacillati</taxon>
        <taxon>Bacillota</taxon>
        <taxon>Bacilli</taxon>
        <taxon>Bacillales</taxon>
        <taxon>Bacillaceae</taxon>
        <taxon>Virgibacillus</taxon>
    </lineage>
</organism>
<dbReference type="EMBL" id="NFZX01000007">
    <property type="protein sequence ID" value="RFA36200.1"/>
    <property type="molecule type" value="Genomic_DNA"/>
</dbReference>